<protein>
    <recommendedName>
        <fullName evidence="1">Transcription regulator TrmB N-terminal domain-containing protein</fullName>
    </recommendedName>
</protein>
<evidence type="ECO:0000313" key="3">
    <source>
        <dbReference type="Proteomes" id="UP000215559"/>
    </source>
</evidence>
<dbReference type="InterPro" id="IPR036388">
    <property type="entry name" value="WH-like_DNA-bd_sf"/>
</dbReference>
<organism evidence="2 3">
    <name type="scientific">candidate division WOR-3 bacterium JGI_Cruoil_03_51_56</name>
    <dbReference type="NCBI Taxonomy" id="1973747"/>
    <lineage>
        <taxon>Bacteria</taxon>
        <taxon>Bacteria division WOR-3</taxon>
    </lineage>
</organism>
<evidence type="ECO:0000313" key="2">
    <source>
        <dbReference type="EMBL" id="OYD15376.1"/>
    </source>
</evidence>
<proteinExistence type="predicted"/>
<dbReference type="Proteomes" id="UP000215559">
    <property type="component" value="Unassembled WGS sequence"/>
</dbReference>
<dbReference type="PANTHER" id="PTHR34293">
    <property type="entry name" value="HTH-TYPE TRANSCRIPTIONAL REGULATOR TRMBL2"/>
    <property type="match status" value="1"/>
</dbReference>
<dbReference type="InterPro" id="IPR036390">
    <property type="entry name" value="WH_DNA-bd_sf"/>
</dbReference>
<evidence type="ECO:0000259" key="1">
    <source>
        <dbReference type="Pfam" id="PF01978"/>
    </source>
</evidence>
<reference evidence="2 3" key="1">
    <citation type="submission" date="2017-07" db="EMBL/GenBank/DDBJ databases">
        <title>Recovery of genomes from metagenomes via a dereplication, aggregation, and scoring strategy.</title>
        <authorList>
            <person name="Sieber C.M."/>
            <person name="Probst A.J."/>
            <person name="Sharrar A."/>
            <person name="Thomas B.C."/>
            <person name="Hess M."/>
            <person name="Tringe S.G."/>
            <person name="Banfield J.F."/>
        </authorList>
    </citation>
    <scope>NUCLEOTIDE SEQUENCE [LARGE SCALE GENOMIC DNA]</scope>
    <source>
        <strain evidence="2">JGI_Cruoil_03_51_56</strain>
    </source>
</reference>
<dbReference type="EMBL" id="NOZP01000107">
    <property type="protein sequence ID" value="OYD15376.1"/>
    <property type="molecule type" value="Genomic_DNA"/>
</dbReference>
<feature type="domain" description="Transcription regulator TrmB N-terminal" evidence="1">
    <location>
        <begin position="7"/>
        <end position="73"/>
    </location>
</feature>
<accession>A0A235BT40</accession>
<sequence length="262" mass="29771">MNNQELMKSLGLTSYEAQVYCALVGTNGTKVQELSNSLTVPRPQVYLALKRLVARGMCIEHRGKVNRYSAVLPSIAFKEIMANEKEQLRAKAKGIAELDRTHKQRVKRADPFEFVEVLKGQRIRQTPADLYKKAEKEILVFCKKIRDRNEKEMNATLRREMALLRKGIKVRCLYGEQCLKDREFIPFVRKLVDAGEVGRVAGTLPMNMVIVDKQAATFSLSTREDDITVFLFNHPSLVTVMIASFENFWSKGRNITAALSDG</sequence>
<dbReference type="InterPro" id="IPR002831">
    <property type="entry name" value="Tscrpt_reg_TrmB_N"/>
</dbReference>
<name>A0A235BT40_UNCW3</name>
<dbReference type="InterPro" id="IPR051797">
    <property type="entry name" value="TrmB-like"/>
</dbReference>
<comment type="caution">
    <text evidence="2">The sequence shown here is derived from an EMBL/GenBank/DDBJ whole genome shotgun (WGS) entry which is preliminary data.</text>
</comment>
<dbReference type="Pfam" id="PF01978">
    <property type="entry name" value="TrmB"/>
    <property type="match status" value="1"/>
</dbReference>
<dbReference type="AlphaFoldDB" id="A0A235BT40"/>
<dbReference type="Gene3D" id="1.10.10.10">
    <property type="entry name" value="Winged helix-like DNA-binding domain superfamily/Winged helix DNA-binding domain"/>
    <property type="match status" value="1"/>
</dbReference>
<dbReference type="PANTHER" id="PTHR34293:SF1">
    <property type="entry name" value="HTH-TYPE TRANSCRIPTIONAL REGULATOR TRMBL2"/>
    <property type="match status" value="1"/>
</dbReference>
<dbReference type="SUPFAM" id="SSF46785">
    <property type="entry name" value="Winged helix' DNA-binding domain"/>
    <property type="match status" value="1"/>
</dbReference>
<gene>
    <name evidence="2" type="ORF">CH330_05910</name>
</gene>